<gene>
    <name evidence="2" type="ORF">O3W52_01795</name>
</gene>
<evidence type="ECO:0000256" key="1">
    <source>
        <dbReference type="SAM" id="Phobius"/>
    </source>
</evidence>
<comment type="caution">
    <text evidence="2">The sequence shown here is derived from an EMBL/GenBank/DDBJ whole genome shotgun (WGS) entry which is preliminary data.</text>
</comment>
<keyword evidence="1" id="KW-0812">Transmembrane</keyword>
<keyword evidence="1" id="KW-1133">Transmembrane helix</keyword>
<sequence>PMCCKYQADRTAFPGNPERIAWWGSWTWIVRNGNSRPDSRKRCLEECVWVLTAAQIFGGLSPIIISLGGLVGQQLAPRSSAATLPVSLLNLGLAVGTLPAAARCDARLRPADRLVPSGATLGAVAGPSRRQE</sequence>
<protein>
    <submittedName>
        <fullName evidence="2">Uncharacterized protein</fullName>
    </submittedName>
</protein>
<feature type="transmembrane region" description="Helical" evidence="1">
    <location>
        <begin position="82"/>
        <end position="102"/>
    </location>
</feature>
<reference evidence="2" key="1">
    <citation type="submission" date="2022-10" db="EMBL/GenBank/DDBJ databases">
        <title>Whole genome sequencing of three plant growth promoting bacteria isolated from Vachellia tortilis subsp. raddiana in Morocco.</title>
        <authorList>
            <person name="Hnini M."/>
            <person name="Zouagui R."/>
            <person name="Zouagui H."/>
            <person name="Chemao Elfihri M.-W."/>
            <person name="Ibrahimi A."/>
            <person name="Sbabou L."/>
            <person name="Aurag J."/>
        </authorList>
    </citation>
    <scope>NUCLEOTIDE SEQUENCE</scope>
    <source>
        <strain evidence="2">LMR678</strain>
    </source>
</reference>
<dbReference type="EMBL" id="JAPVOI010000002">
    <property type="protein sequence ID" value="MCZ4088847.1"/>
    <property type="molecule type" value="Genomic_DNA"/>
</dbReference>
<accession>A0ABT4KAA3</accession>
<name>A0ABT4KAA3_9HYPH</name>
<proteinExistence type="predicted"/>
<dbReference type="Proteomes" id="UP001079430">
    <property type="component" value="Unassembled WGS sequence"/>
</dbReference>
<feature type="transmembrane region" description="Helical" evidence="1">
    <location>
        <begin position="48"/>
        <end position="70"/>
    </location>
</feature>
<keyword evidence="3" id="KW-1185">Reference proteome</keyword>
<feature type="non-terminal residue" evidence="2">
    <location>
        <position position="1"/>
    </location>
</feature>
<evidence type="ECO:0000313" key="2">
    <source>
        <dbReference type="EMBL" id="MCZ4088847.1"/>
    </source>
</evidence>
<keyword evidence="1" id="KW-0472">Membrane</keyword>
<organism evidence="2 3">
    <name type="scientific">Sinorhizobium psoraleae</name>
    <dbReference type="NCBI Taxonomy" id="520838"/>
    <lineage>
        <taxon>Bacteria</taxon>
        <taxon>Pseudomonadati</taxon>
        <taxon>Pseudomonadota</taxon>
        <taxon>Alphaproteobacteria</taxon>
        <taxon>Hyphomicrobiales</taxon>
        <taxon>Rhizobiaceae</taxon>
        <taxon>Sinorhizobium/Ensifer group</taxon>
        <taxon>Sinorhizobium</taxon>
    </lineage>
</organism>
<evidence type="ECO:0000313" key="3">
    <source>
        <dbReference type="Proteomes" id="UP001079430"/>
    </source>
</evidence>